<reference evidence="1 2" key="1">
    <citation type="submission" date="2020-10" db="EMBL/GenBank/DDBJ databases">
        <title>The Coptis chinensis genome and diversification of protoberbering-type alkaloids.</title>
        <authorList>
            <person name="Wang B."/>
            <person name="Shu S."/>
            <person name="Song C."/>
            <person name="Liu Y."/>
        </authorList>
    </citation>
    <scope>NUCLEOTIDE SEQUENCE [LARGE SCALE GENOMIC DNA]</scope>
    <source>
        <strain evidence="1">HL-2020</strain>
        <tissue evidence="1">Leaf</tissue>
    </source>
</reference>
<dbReference type="AlphaFoldDB" id="A0A835LUE5"/>
<proteinExistence type="predicted"/>
<name>A0A835LUE5_9MAGN</name>
<evidence type="ECO:0000313" key="2">
    <source>
        <dbReference type="Proteomes" id="UP000631114"/>
    </source>
</evidence>
<sequence>MEKGLEHGVGIRSTEEAVLPRVILVGHSFVEVQASHMLWSVAQKRFQKAIFVRGYNGFDGKKPFDVFVKRKLKSAYVPRPMESPSKRIVPKLQTCRGPRETPQNIKKNMARAL</sequence>
<evidence type="ECO:0000313" key="1">
    <source>
        <dbReference type="EMBL" id="KAF9607840.1"/>
    </source>
</evidence>
<keyword evidence="2" id="KW-1185">Reference proteome</keyword>
<gene>
    <name evidence="1" type="ORF">IFM89_002057</name>
</gene>
<accession>A0A835LUE5</accession>
<dbReference type="Proteomes" id="UP000631114">
    <property type="component" value="Unassembled WGS sequence"/>
</dbReference>
<protein>
    <submittedName>
        <fullName evidence="1">Uncharacterized protein</fullName>
    </submittedName>
</protein>
<comment type="caution">
    <text evidence="1">The sequence shown here is derived from an EMBL/GenBank/DDBJ whole genome shotgun (WGS) entry which is preliminary data.</text>
</comment>
<organism evidence="1 2">
    <name type="scientific">Coptis chinensis</name>
    <dbReference type="NCBI Taxonomy" id="261450"/>
    <lineage>
        <taxon>Eukaryota</taxon>
        <taxon>Viridiplantae</taxon>
        <taxon>Streptophyta</taxon>
        <taxon>Embryophyta</taxon>
        <taxon>Tracheophyta</taxon>
        <taxon>Spermatophyta</taxon>
        <taxon>Magnoliopsida</taxon>
        <taxon>Ranunculales</taxon>
        <taxon>Ranunculaceae</taxon>
        <taxon>Coptidoideae</taxon>
        <taxon>Coptis</taxon>
    </lineage>
</organism>
<dbReference type="EMBL" id="JADFTS010000004">
    <property type="protein sequence ID" value="KAF9607840.1"/>
    <property type="molecule type" value="Genomic_DNA"/>
</dbReference>